<reference evidence="2" key="1">
    <citation type="submission" date="2022-11" db="UniProtKB">
        <authorList>
            <consortium name="WormBaseParasite"/>
        </authorList>
    </citation>
    <scope>IDENTIFICATION</scope>
</reference>
<proteinExistence type="predicted"/>
<accession>A0AC34FSZ6</accession>
<dbReference type="Proteomes" id="UP000887579">
    <property type="component" value="Unplaced"/>
</dbReference>
<evidence type="ECO:0000313" key="2">
    <source>
        <dbReference type="WBParaSite" id="ES5_v2.g20489.t1"/>
    </source>
</evidence>
<evidence type="ECO:0000313" key="1">
    <source>
        <dbReference type="Proteomes" id="UP000887579"/>
    </source>
</evidence>
<sequence length="151" mass="16083">MDQEAQEPRNPVVRSPVVGPPVAGVKMVVPEVASPPIPGKTNGFQRRGSESSIYGGRNDGGLTPSFHIQRDSTGRKWLSASTVDTICDCVLCALEPGRRAWTPTNTPIGSVYEVPVATVAGSAAGTRKYGGKEMIKMKELYRNHSGTNSEA</sequence>
<organism evidence="1 2">
    <name type="scientific">Panagrolaimus sp. ES5</name>
    <dbReference type="NCBI Taxonomy" id="591445"/>
    <lineage>
        <taxon>Eukaryota</taxon>
        <taxon>Metazoa</taxon>
        <taxon>Ecdysozoa</taxon>
        <taxon>Nematoda</taxon>
        <taxon>Chromadorea</taxon>
        <taxon>Rhabditida</taxon>
        <taxon>Tylenchina</taxon>
        <taxon>Panagrolaimomorpha</taxon>
        <taxon>Panagrolaimoidea</taxon>
        <taxon>Panagrolaimidae</taxon>
        <taxon>Panagrolaimus</taxon>
    </lineage>
</organism>
<dbReference type="WBParaSite" id="ES5_v2.g20489.t1">
    <property type="protein sequence ID" value="ES5_v2.g20489.t1"/>
    <property type="gene ID" value="ES5_v2.g20489"/>
</dbReference>
<protein>
    <submittedName>
        <fullName evidence="2">Uncharacterized protein</fullName>
    </submittedName>
</protein>
<name>A0AC34FSZ6_9BILA</name>